<evidence type="ECO:0000256" key="1">
    <source>
        <dbReference type="ARBA" id="ARBA00004781"/>
    </source>
</evidence>
<dbReference type="STRING" id="151894.SAMN04488524_3166"/>
<dbReference type="InterPro" id="IPR017853">
    <property type="entry name" value="GH"/>
</dbReference>
<dbReference type="PANTHER" id="PTHR10491">
    <property type="entry name" value="DTDP-4-DEHYDRORHAMNOSE REDUCTASE"/>
    <property type="match status" value="1"/>
</dbReference>
<keyword evidence="6" id="KW-0521">NADP</keyword>
<evidence type="ECO:0000256" key="3">
    <source>
        <dbReference type="ARBA" id="ARBA00012929"/>
    </source>
</evidence>
<evidence type="ECO:0000313" key="8">
    <source>
        <dbReference type="EMBL" id="SMC87741.1"/>
    </source>
</evidence>
<dbReference type="SUPFAM" id="SSF51735">
    <property type="entry name" value="NAD(P)-binding Rossmann-fold domains"/>
    <property type="match status" value="1"/>
</dbReference>
<dbReference type="CDD" id="cd05254">
    <property type="entry name" value="dTDP_HR_like_SDR_e"/>
    <property type="match status" value="1"/>
</dbReference>
<evidence type="ECO:0000256" key="6">
    <source>
        <dbReference type="RuleBase" id="RU364082"/>
    </source>
</evidence>
<dbReference type="InterPro" id="IPR005913">
    <property type="entry name" value="dTDP_dehydrorham_reduct"/>
</dbReference>
<dbReference type="GO" id="GO:0019305">
    <property type="term" value="P:dTDP-rhamnose biosynthetic process"/>
    <property type="evidence" value="ECO:0007669"/>
    <property type="project" value="UniProtKB-UniPathway"/>
</dbReference>
<dbReference type="UniPathway" id="UPA00124"/>
<reference evidence="9" key="1">
    <citation type="submission" date="2017-04" db="EMBL/GenBank/DDBJ databases">
        <authorList>
            <person name="Varghese N."/>
            <person name="Submissions S."/>
        </authorList>
    </citation>
    <scope>NUCLEOTIDE SEQUENCE [LARGE SCALE GENOMIC DNA]</scope>
    <source>
        <strain evidence="9">DSM 12126</strain>
    </source>
</reference>
<gene>
    <name evidence="8" type="ORF">SAMN04488524_3166</name>
</gene>
<name>A0A1W2CRA9_9SPHI</name>
<keyword evidence="6" id="KW-0560">Oxidoreductase</keyword>
<protein>
    <recommendedName>
        <fullName evidence="4 6">dTDP-4-dehydrorhamnose reductase</fullName>
        <ecNumber evidence="3 6">1.1.1.133</ecNumber>
    </recommendedName>
</protein>
<evidence type="ECO:0000256" key="2">
    <source>
        <dbReference type="ARBA" id="ARBA00010944"/>
    </source>
</evidence>
<comment type="catalytic activity">
    <reaction evidence="5">
        <text>dTDP-beta-L-rhamnose + NADP(+) = dTDP-4-dehydro-beta-L-rhamnose + NADPH + H(+)</text>
        <dbReference type="Rhea" id="RHEA:21796"/>
        <dbReference type="ChEBI" id="CHEBI:15378"/>
        <dbReference type="ChEBI" id="CHEBI:57510"/>
        <dbReference type="ChEBI" id="CHEBI:57783"/>
        <dbReference type="ChEBI" id="CHEBI:58349"/>
        <dbReference type="ChEBI" id="CHEBI:62830"/>
        <dbReference type="EC" id="1.1.1.133"/>
    </reaction>
</comment>
<dbReference type="InterPro" id="IPR029903">
    <property type="entry name" value="RmlD-like-bd"/>
</dbReference>
<sequence>MEVWGGIECSINRIDKSYFDQLEYNDLYSRPEMLDEVIKLGIKTIRFPVLWEKNWPNPGEAPDWAVEKHLNLLKHRKINVIAGLVHHGSGPGNAGIHSDDFAEQLAIYAKMVAQKFPWINSYTPVNEPLTTARFCGLYGLWYPHQKNSKDFLNLLINQCKGTILAMRAIREVNPKAQLVFTEDLTKIHGTCELKHQITFENHRRWLSIDLLCGKVGHRHPLWKYIIEQGIQKDQLSFFIENPLPPDLLGFNYYVTSERYLDHKLEIHPPSSHGGNGRIAYADVEAVRHPEAKLEGIANLMKEAWQRYRLPMAITEAHLCCGREDQLRWLKSIWEDCAQLNAEGIQITAITFWALFGAYGWDKLLTEEKGNYESGVFDLSSGSPRPTAITKFITALARQKIYQSPLINSPGWWQNQEPPAQTSSPVLIIGGSGTLGTAFVKICSDRNIHFLAPKSNELNVALIEQIENFILLHKPWAIINAAGYVNVDIAEGNFEPCFLTNTLGPINLAKTCREHQILFLNFSSDLVFDGIRQAAYRENDPVSPLNNYGFSKAEAEKRVLSILPSSLIIRTSSFFGPWDGHNFVTAVLEKLKNGESLTAMDDVVITATYIPHLVHAALDLLIDHEQGIWHLTNNGSISWYELALAVAKRGGLDGSNIQPISQYKLNLPALRPANSALETSRGKPLPSLEKGLDEYFHQRL</sequence>
<dbReference type="Gene3D" id="3.90.25.10">
    <property type="entry name" value="UDP-galactose 4-epimerase, domain 1"/>
    <property type="match status" value="1"/>
</dbReference>
<dbReference type="SUPFAM" id="SSF51445">
    <property type="entry name" value="(Trans)glycosidases"/>
    <property type="match status" value="1"/>
</dbReference>
<keyword evidence="9" id="KW-1185">Reference proteome</keyword>
<dbReference type="PANTHER" id="PTHR10491:SF4">
    <property type="entry name" value="METHIONINE ADENOSYLTRANSFERASE 2 SUBUNIT BETA"/>
    <property type="match status" value="1"/>
</dbReference>
<accession>A0A1W2CRA9</accession>
<evidence type="ECO:0000313" key="9">
    <source>
        <dbReference type="Proteomes" id="UP000192756"/>
    </source>
</evidence>
<feature type="domain" description="RmlD-like substrate binding" evidence="7">
    <location>
        <begin position="425"/>
        <end position="680"/>
    </location>
</feature>
<dbReference type="EC" id="1.1.1.133" evidence="3 6"/>
<comment type="pathway">
    <text evidence="1 6">Carbohydrate biosynthesis; dTDP-L-rhamnose biosynthesis.</text>
</comment>
<organism evidence="8 9">
    <name type="scientific">Pedobacter africanus</name>
    <dbReference type="NCBI Taxonomy" id="151894"/>
    <lineage>
        <taxon>Bacteria</taxon>
        <taxon>Pseudomonadati</taxon>
        <taxon>Bacteroidota</taxon>
        <taxon>Sphingobacteriia</taxon>
        <taxon>Sphingobacteriales</taxon>
        <taxon>Sphingobacteriaceae</taxon>
        <taxon>Pedobacter</taxon>
    </lineage>
</organism>
<dbReference type="Pfam" id="PF04321">
    <property type="entry name" value="RmlD_sub_bind"/>
    <property type="match status" value="1"/>
</dbReference>
<proteinExistence type="inferred from homology"/>
<dbReference type="GO" id="GO:0008831">
    <property type="term" value="F:dTDP-4-dehydrorhamnose reductase activity"/>
    <property type="evidence" value="ECO:0007669"/>
    <property type="project" value="UniProtKB-EC"/>
</dbReference>
<dbReference type="AlphaFoldDB" id="A0A1W2CRA9"/>
<evidence type="ECO:0000259" key="7">
    <source>
        <dbReference type="Pfam" id="PF04321"/>
    </source>
</evidence>
<dbReference type="Gene3D" id="3.40.50.720">
    <property type="entry name" value="NAD(P)-binding Rossmann-like Domain"/>
    <property type="match status" value="1"/>
</dbReference>
<evidence type="ECO:0000256" key="4">
    <source>
        <dbReference type="ARBA" id="ARBA00017099"/>
    </source>
</evidence>
<dbReference type="GO" id="GO:0005975">
    <property type="term" value="P:carbohydrate metabolic process"/>
    <property type="evidence" value="ECO:0007669"/>
    <property type="project" value="InterPro"/>
</dbReference>
<dbReference type="Gene3D" id="3.20.20.80">
    <property type="entry name" value="Glycosidases"/>
    <property type="match status" value="1"/>
</dbReference>
<dbReference type="GO" id="GO:0004553">
    <property type="term" value="F:hydrolase activity, hydrolyzing O-glycosyl compounds"/>
    <property type="evidence" value="ECO:0007669"/>
    <property type="project" value="InterPro"/>
</dbReference>
<comment type="similarity">
    <text evidence="2 6">Belongs to the dTDP-4-dehydrorhamnose reductase family.</text>
</comment>
<dbReference type="EMBL" id="FWXT01000002">
    <property type="protein sequence ID" value="SMC87741.1"/>
    <property type="molecule type" value="Genomic_DNA"/>
</dbReference>
<dbReference type="OrthoDB" id="9803892at2"/>
<comment type="function">
    <text evidence="6">Catalyzes the reduction of dTDP-6-deoxy-L-lyxo-4-hexulose to yield dTDP-L-rhamnose.</text>
</comment>
<dbReference type="InterPro" id="IPR036291">
    <property type="entry name" value="NAD(P)-bd_dom_sf"/>
</dbReference>
<evidence type="ECO:0000256" key="5">
    <source>
        <dbReference type="ARBA" id="ARBA00048200"/>
    </source>
</evidence>
<dbReference type="Proteomes" id="UP000192756">
    <property type="component" value="Unassembled WGS sequence"/>
</dbReference>
<dbReference type="RefSeq" id="WP_084239970.1">
    <property type="nucleotide sequence ID" value="NZ_FWXT01000002.1"/>
</dbReference>